<dbReference type="InterPro" id="IPR050478">
    <property type="entry name" value="Ethylene_sulfur-biosynth"/>
</dbReference>
<dbReference type="Pfam" id="PF00155">
    <property type="entry name" value="Aminotran_1_2"/>
    <property type="match status" value="1"/>
</dbReference>
<evidence type="ECO:0000259" key="3">
    <source>
        <dbReference type="Pfam" id="PF00155"/>
    </source>
</evidence>
<dbReference type="Proteomes" id="UP000827092">
    <property type="component" value="Unassembled WGS sequence"/>
</dbReference>
<protein>
    <recommendedName>
        <fullName evidence="3">Aminotransferase class I/classII large domain-containing protein</fullName>
    </recommendedName>
</protein>
<dbReference type="InterPro" id="IPR015424">
    <property type="entry name" value="PyrdxlP-dep_Trfase"/>
</dbReference>
<dbReference type="InterPro" id="IPR004839">
    <property type="entry name" value="Aminotransferase_I/II_large"/>
</dbReference>
<dbReference type="SUPFAM" id="SSF53383">
    <property type="entry name" value="PLP-dependent transferases"/>
    <property type="match status" value="1"/>
</dbReference>
<name>A0AAV6V7R2_9ARAC</name>
<dbReference type="GO" id="GO:0006520">
    <property type="term" value="P:amino acid metabolic process"/>
    <property type="evidence" value="ECO:0007669"/>
    <property type="project" value="TreeGrafter"/>
</dbReference>
<evidence type="ECO:0000256" key="1">
    <source>
        <dbReference type="ARBA" id="ARBA00007441"/>
    </source>
</evidence>
<organism evidence="4 5">
    <name type="scientific">Oedothorax gibbosus</name>
    <dbReference type="NCBI Taxonomy" id="931172"/>
    <lineage>
        <taxon>Eukaryota</taxon>
        <taxon>Metazoa</taxon>
        <taxon>Ecdysozoa</taxon>
        <taxon>Arthropoda</taxon>
        <taxon>Chelicerata</taxon>
        <taxon>Arachnida</taxon>
        <taxon>Araneae</taxon>
        <taxon>Araneomorphae</taxon>
        <taxon>Entelegynae</taxon>
        <taxon>Araneoidea</taxon>
        <taxon>Linyphiidae</taxon>
        <taxon>Erigoninae</taxon>
        <taxon>Oedothorax</taxon>
    </lineage>
</organism>
<reference evidence="4 5" key="1">
    <citation type="journal article" date="2022" name="Nat. Ecol. Evol.">
        <title>A masculinizing supergene underlies an exaggerated male reproductive morph in a spider.</title>
        <authorList>
            <person name="Hendrickx F."/>
            <person name="De Corte Z."/>
            <person name="Sonet G."/>
            <person name="Van Belleghem S.M."/>
            <person name="Kostlbacher S."/>
            <person name="Vangestel C."/>
        </authorList>
    </citation>
    <scope>NUCLEOTIDE SEQUENCE [LARGE SCALE GENOMIC DNA]</scope>
    <source>
        <strain evidence="4">W744_W776</strain>
    </source>
</reference>
<dbReference type="PROSITE" id="PS00105">
    <property type="entry name" value="AA_TRANSFER_CLASS_1"/>
    <property type="match status" value="1"/>
</dbReference>
<dbReference type="PANTHER" id="PTHR43795">
    <property type="entry name" value="BIFUNCTIONAL ASPARTATE AMINOTRANSFERASE AND GLUTAMATE/ASPARTATE-PREPHENATE AMINOTRANSFERASE-RELATED"/>
    <property type="match status" value="1"/>
</dbReference>
<keyword evidence="2" id="KW-0663">Pyridoxal phosphate</keyword>
<keyword evidence="5" id="KW-1185">Reference proteome</keyword>
<comment type="caution">
    <text evidence="4">The sequence shown here is derived from an EMBL/GenBank/DDBJ whole genome shotgun (WGS) entry which is preliminary data.</text>
</comment>
<sequence length="430" mass="49557">MEKDKTRDISKRAETVRNWEDFLNKFMNICNHDEYDEEKNPEGYINLGTAVNNMCLDIILPKLTSSDVWTCNPAYLQYREGYGIMRLRKALAAVMTEFLATHEPVDPNNLFCFTGVTSCIDTLAHCLADRGEVILTPTPIYGRIRTDFMQRSGVKMWPIPIITHDNTEDFPILTVEKVKKAYDSAVSQNQVVRALFLINPNNPLGDICSPELLMDIFNFCQEHGLHVIVDEVYALSIFEGGQQFHSTLKFSNLPDKTRTHVLYGISKDFGIAGLRVGAVHTQCKALQNCLKQLSFFQNIPFPLMDIAARFIEDLDWCKSYIKENQKRLTEKFQSCVKRIKQMGLNVRQSEGGFFLWVDFRKVCGSESFDQEKLFFHYLMEKAKLYFVPGAELFCEQPGWFRLTFTNCPDHVNEGLNRLEEAVRNYKRIAP</sequence>
<dbReference type="InterPro" id="IPR015422">
    <property type="entry name" value="PyrdxlP-dep_Trfase_small"/>
</dbReference>
<feature type="domain" description="Aminotransferase class I/classII large" evidence="3">
    <location>
        <begin position="75"/>
        <end position="412"/>
    </location>
</feature>
<accession>A0AAV6V7R2</accession>
<evidence type="ECO:0000256" key="2">
    <source>
        <dbReference type="ARBA" id="ARBA00022898"/>
    </source>
</evidence>
<evidence type="ECO:0000313" key="5">
    <source>
        <dbReference type="Proteomes" id="UP000827092"/>
    </source>
</evidence>
<evidence type="ECO:0000313" key="4">
    <source>
        <dbReference type="EMBL" id="KAG8191696.1"/>
    </source>
</evidence>
<dbReference type="GO" id="GO:0030170">
    <property type="term" value="F:pyridoxal phosphate binding"/>
    <property type="evidence" value="ECO:0007669"/>
    <property type="project" value="InterPro"/>
</dbReference>
<dbReference type="Gene3D" id="3.40.640.10">
    <property type="entry name" value="Type I PLP-dependent aspartate aminotransferase-like (Major domain)"/>
    <property type="match status" value="1"/>
</dbReference>
<dbReference type="GO" id="GO:0008483">
    <property type="term" value="F:transaminase activity"/>
    <property type="evidence" value="ECO:0007669"/>
    <property type="project" value="TreeGrafter"/>
</dbReference>
<dbReference type="PANTHER" id="PTHR43795:SF39">
    <property type="entry name" value="AMINOTRANSFERASE CLASS I_CLASSII DOMAIN-CONTAINING PROTEIN"/>
    <property type="match status" value="1"/>
</dbReference>
<dbReference type="PRINTS" id="PR00753">
    <property type="entry name" value="ACCSYNTHASE"/>
</dbReference>
<proteinExistence type="inferred from homology"/>
<dbReference type="EMBL" id="JAFNEN010000154">
    <property type="protein sequence ID" value="KAG8191696.1"/>
    <property type="molecule type" value="Genomic_DNA"/>
</dbReference>
<dbReference type="Gene3D" id="3.90.1150.10">
    <property type="entry name" value="Aspartate Aminotransferase, domain 1"/>
    <property type="match status" value="1"/>
</dbReference>
<dbReference type="CDD" id="cd00609">
    <property type="entry name" value="AAT_like"/>
    <property type="match status" value="1"/>
</dbReference>
<comment type="similarity">
    <text evidence="1">Belongs to the class-I pyridoxal-phosphate-dependent aminotransferase family.</text>
</comment>
<gene>
    <name evidence="4" type="ORF">JTE90_016483</name>
</gene>
<dbReference type="InterPro" id="IPR015421">
    <property type="entry name" value="PyrdxlP-dep_Trfase_major"/>
</dbReference>
<dbReference type="AlphaFoldDB" id="A0AAV6V7R2"/>
<dbReference type="InterPro" id="IPR004838">
    <property type="entry name" value="NHTrfase_class1_PyrdxlP-BS"/>
</dbReference>